<accession>A0AAV4RJ94</accession>
<sequence>MSLGIVIFFNNRFILGFRNLYCQQIIQCQKCGYQCLGLADTISASIGQRSSHSQLGCPIELFMSRYFRVTDTILTSIGQRSSPSQLCCPIGLFMSKHFRAALYGGLAERDSNTWRCVDTGYLLHQENNSVVNRKVIVALT</sequence>
<dbReference type="AlphaFoldDB" id="A0AAV4RJ94"/>
<reference evidence="1 2" key="1">
    <citation type="submission" date="2021-06" db="EMBL/GenBank/DDBJ databases">
        <title>Caerostris darwini draft genome.</title>
        <authorList>
            <person name="Kono N."/>
            <person name="Arakawa K."/>
        </authorList>
    </citation>
    <scope>NUCLEOTIDE SEQUENCE [LARGE SCALE GENOMIC DNA]</scope>
</reference>
<dbReference type="EMBL" id="BPLQ01006156">
    <property type="protein sequence ID" value="GIY20396.1"/>
    <property type="molecule type" value="Genomic_DNA"/>
</dbReference>
<protein>
    <submittedName>
        <fullName evidence="1">Uncharacterized protein</fullName>
    </submittedName>
</protein>
<gene>
    <name evidence="1" type="ORF">CDAR_124371</name>
</gene>
<evidence type="ECO:0000313" key="2">
    <source>
        <dbReference type="Proteomes" id="UP001054837"/>
    </source>
</evidence>
<organism evidence="1 2">
    <name type="scientific">Caerostris darwini</name>
    <dbReference type="NCBI Taxonomy" id="1538125"/>
    <lineage>
        <taxon>Eukaryota</taxon>
        <taxon>Metazoa</taxon>
        <taxon>Ecdysozoa</taxon>
        <taxon>Arthropoda</taxon>
        <taxon>Chelicerata</taxon>
        <taxon>Arachnida</taxon>
        <taxon>Araneae</taxon>
        <taxon>Araneomorphae</taxon>
        <taxon>Entelegynae</taxon>
        <taxon>Araneoidea</taxon>
        <taxon>Araneidae</taxon>
        <taxon>Caerostris</taxon>
    </lineage>
</organism>
<comment type="caution">
    <text evidence="1">The sequence shown here is derived from an EMBL/GenBank/DDBJ whole genome shotgun (WGS) entry which is preliminary data.</text>
</comment>
<evidence type="ECO:0000313" key="1">
    <source>
        <dbReference type="EMBL" id="GIY20396.1"/>
    </source>
</evidence>
<dbReference type="Proteomes" id="UP001054837">
    <property type="component" value="Unassembled WGS sequence"/>
</dbReference>
<name>A0AAV4RJ94_9ARAC</name>
<proteinExistence type="predicted"/>
<keyword evidence="2" id="KW-1185">Reference proteome</keyword>